<dbReference type="SUPFAM" id="SSF54427">
    <property type="entry name" value="NTF2-like"/>
    <property type="match status" value="1"/>
</dbReference>
<proteinExistence type="predicted"/>
<reference evidence="3" key="1">
    <citation type="submission" date="2011-04" db="EMBL/GenBank/DDBJ databases">
        <title>The complete genome of Porphyromonas asaccharolytica DSM 20707.</title>
        <authorList>
            <person name="Lucas S."/>
            <person name="Han J."/>
            <person name="Lapidus A."/>
            <person name="Bruce D."/>
            <person name="Goodwin L."/>
            <person name="Pitluck S."/>
            <person name="Peters L."/>
            <person name="Kyrpides N."/>
            <person name="Mavromatis K."/>
            <person name="Ivanova N."/>
            <person name="Ovchinnikova G."/>
            <person name="Pagani I."/>
            <person name="Lu M."/>
            <person name="Detter J.C."/>
            <person name="Tapia R."/>
            <person name="Han C."/>
            <person name="Land M."/>
            <person name="Hauser L."/>
            <person name="Markowitz V."/>
            <person name="Cheng J.-F."/>
            <person name="Hugenholtz P."/>
            <person name="Woyke T."/>
            <person name="Wu D."/>
            <person name="Gronow S."/>
            <person name="Wellnitz S."/>
            <person name="Brambilla E."/>
            <person name="Klenk H.-P."/>
            <person name="Eisen J.A."/>
        </authorList>
    </citation>
    <scope>NUCLEOTIDE SEQUENCE [LARGE SCALE GENOMIC DNA]</scope>
    <source>
        <strain evidence="3">ATCC 25260 / DSM 20707 / VPI 4198</strain>
    </source>
</reference>
<dbReference type="InterPro" id="IPR032710">
    <property type="entry name" value="NTF2-like_dom_sf"/>
</dbReference>
<dbReference type="EMBL" id="CP002689">
    <property type="protein sequence ID" value="AEE13617.1"/>
    <property type="molecule type" value="Genomic_DNA"/>
</dbReference>
<evidence type="ECO:0000313" key="3">
    <source>
        <dbReference type="Proteomes" id="UP000006545"/>
    </source>
</evidence>
<feature type="signal peptide" evidence="1">
    <location>
        <begin position="1"/>
        <end position="18"/>
    </location>
</feature>
<dbReference type="PROSITE" id="PS51257">
    <property type="entry name" value="PROKAR_LIPOPROTEIN"/>
    <property type="match status" value="1"/>
</dbReference>
<keyword evidence="1" id="KW-0732">Signal</keyword>
<dbReference type="Proteomes" id="UP000006545">
    <property type="component" value="Chromosome"/>
</dbReference>
<dbReference type="AlphaFoldDB" id="F4KJJ5"/>
<accession>F4KJJ5</accession>
<feature type="chain" id="PRO_5003310008" evidence="1">
    <location>
        <begin position="19"/>
        <end position="136"/>
    </location>
</feature>
<sequence length="136" mass="15345">MKRLALISFALVSMLAFAACSSPTKKAERVTMDFFKALNAGDYDKARTYTASEQAEAYVNLMSYFDSDSVKVFSQEETPERTTKIASSEERQDTVICYVETTEQPTDPTDSADVFKQKVVLTKVDNEWKIVDIPMK</sequence>
<dbReference type="STRING" id="879243.Poras_1686"/>
<dbReference type="HOGENOM" id="CLU_1873534_0_0_10"/>
<name>F4KJJ5_PORAD</name>
<dbReference type="KEGG" id="pah:Poras_1686"/>
<gene>
    <name evidence="2" type="ordered locus">Poras_1686</name>
</gene>
<dbReference type="RefSeq" id="WP_013760924.1">
    <property type="nucleotide sequence ID" value="NC_015501.1"/>
</dbReference>
<evidence type="ECO:0000313" key="2">
    <source>
        <dbReference type="EMBL" id="AEE13617.1"/>
    </source>
</evidence>
<keyword evidence="3" id="KW-1185">Reference proteome</keyword>
<organism evidence="2 3">
    <name type="scientific">Porphyromonas asaccharolytica (strain ATCC 25260 / DSM 20707 / BCRC 10618 / CCUG 7834 / JCM 6326 / LMG 13178 / VPI 4198 / B440)</name>
    <name type="common">Bacteroides asaccharolyticus</name>
    <dbReference type="NCBI Taxonomy" id="879243"/>
    <lineage>
        <taxon>Bacteria</taxon>
        <taxon>Pseudomonadati</taxon>
        <taxon>Bacteroidota</taxon>
        <taxon>Bacteroidia</taxon>
        <taxon>Bacteroidales</taxon>
        <taxon>Porphyromonadaceae</taxon>
        <taxon>Porphyromonas</taxon>
    </lineage>
</organism>
<dbReference type="OrthoDB" id="1013560at2"/>
<evidence type="ECO:0000256" key="1">
    <source>
        <dbReference type="SAM" id="SignalP"/>
    </source>
</evidence>
<protein>
    <submittedName>
        <fullName evidence="2">Uncharacterized protein</fullName>
    </submittedName>
</protein>